<evidence type="ECO:0000259" key="5">
    <source>
        <dbReference type="Pfam" id="PF13632"/>
    </source>
</evidence>
<dbReference type="EMBL" id="QDKL01000002">
    <property type="protein sequence ID" value="RZF21252.1"/>
    <property type="molecule type" value="Genomic_DNA"/>
</dbReference>
<dbReference type="SUPFAM" id="SSF53448">
    <property type="entry name" value="Nucleotide-diphospho-sugar transferases"/>
    <property type="match status" value="1"/>
</dbReference>
<keyword evidence="4" id="KW-1133">Transmembrane helix</keyword>
<dbReference type="Proteomes" id="UP000443582">
    <property type="component" value="Unassembled WGS sequence"/>
</dbReference>
<feature type="domain" description="Glycosyltransferase 2-like" evidence="5">
    <location>
        <begin position="317"/>
        <end position="512"/>
    </location>
</feature>
<proteinExistence type="inferred from homology"/>
<evidence type="ECO:0000256" key="1">
    <source>
        <dbReference type="ARBA" id="ARBA00006739"/>
    </source>
</evidence>
<keyword evidence="3" id="KW-0808">Transferase</keyword>
<evidence type="ECO:0000256" key="2">
    <source>
        <dbReference type="ARBA" id="ARBA00022676"/>
    </source>
</evidence>
<feature type="transmembrane region" description="Helical" evidence="4">
    <location>
        <begin position="161"/>
        <end position="177"/>
    </location>
</feature>
<dbReference type="InterPro" id="IPR037257">
    <property type="entry name" value="T2SS_E_N_sf"/>
</dbReference>
<dbReference type="PANTHER" id="PTHR43630:SF1">
    <property type="entry name" value="POLY-BETA-1,6-N-ACETYL-D-GLUCOSAMINE SYNTHASE"/>
    <property type="match status" value="1"/>
</dbReference>
<keyword evidence="4" id="KW-0472">Membrane</keyword>
<feature type="transmembrane region" description="Helical" evidence="4">
    <location>
        <begin position="525"/>
        <end position="544"/>
    </location>
</feature>
<keyword evidence="4" id="KW-0812">Transmembrane</keyword>
<dbReference type="RefSeq" id="WP_114706319.1">
    <property type="nucleotide sequence ID" value="NZ_QDKL01000002.1"/>
</dbReference>
<dbReference type="InterPro" id="IPR001173">
    <property type="entry name" value="Glyco_trans_2-like"/>
</dbReference>
<evidence type="ECO:0000313" key="7">
    <source>
        <dbReference type="Proteomes" id="UP000443582"/>
    </source>
</evidence>
<evidence type="ECO:0000256" key="3">
    <source>
        <dbReference type="ARBA" id="ARBA00022679"/>
    </source>
</evidence>
<reference evidence="7" key="1">
    <citation type="journal article" date="2019" name="Int. J. Syst. Evol. Microbiol.">
        <title>Halobacteriovorax valvorus sp. nov., a novel prokaryotic predator isolated from coastal seawater of China.</title>
        <authorList>
            <person name="Chen M.-X."/>
        </authorList>
    </citation>
    <scope>NUCLEOTIDE SEQUENCE [LARGE SCALE GENOMIC DNA]</scope>
    <source>
        <strain evidence="7">BL9</strain>
    </source>
</reference>
<feature type="transmembrane region" description="Helical" evidence="4">
    <location>
        <begin position="556"/>
        <end position="576"/>
    </location>
</feature>
<feature type="transmembrane region" description="Helical" evidence="4">
    <location>
        <begin position="483"/>
        <end position="505"/>
    </location>
</feature>
<evidence type="ECO:0000313" key="6">
    <source>
        <dbReference type="EMBL" id="RZF21252.1"/>
    </source>
</evidence>
<gene>
    <name evidence="6" type="ORF">DAY19_06100</name>
</gene>
<feature type="transmembrane region" description="Helical" evidence="4">
    <location>
        <begin position="183"/>
        <end position="207"/>
    </location>
</feature>
<dbReference type="CDD" id="cd06427">
    <property type="entry name" value="CESA_like_2"/>
    <property type="match status" value="1"/>
</dbReference>
<comment type="caution">
    <text evidence="6">The sequence shown here is derived from an EMBL/GenBank/DDBJ whole genome shotgun (WGS) entry which is preliminary data.</text>
</comment>
<keyword evidence="2" id="KW-0328">Glycosyltransferase</keyword>
<comment type="similarity">
    <text evidence="1">Belongs to the glycosyltransferase 2 family.</text>
</comment>
<sequence length="608" mass="70629">MKIGQRLIQKGFITPEKLEDALLIQSKTGSRLGRILVGKGYVKQRDIDKLMAEYFNLPFKEISTEDVDTDNIKREDFDLYLEKNLLPLKNNMMAICEPQYEQISFIESNFKEYEIIVTSQDSLKQALHLHFGGKLSHESIYSLANTYPEYSAAQVFISKQLIGIYCLAILFAYLVFYNTDTTFLTINIITTFFLIISFIFKFSLTWIGSDNSFEKKVTDEEVNNLDESSLPAYTVLIPMYNEPEVLPIIVNSIRNLDYPKEKLDVKLVLEENDDKTIQAAKDLELEDIFDICLVPHSFPKTKPKACNYALKFAKGKYVTIYDAEDKPEKDQLKKAIIAFKKSPKNTAVIQAKLNYYNDKENILTRCFTLEYSLWFDFFLPALEKLDVPIPLGGTSNHFVTKILKQVGGWDPFNVTEDADLGIRYSALNYVVRVVNSTTYEEANTKVGNWIRQRSRWIKGYMQTYLVHMRTPLKLYRSIGFKGFFSFQFFIGMTILTSLITPWLYSVYIFWLFTKTTMFDPYFTESIIYLSNLNLLMGNAFYVYIMMLGVTKRNKLYLIPYALAVPFYWILMSIAGYKGLYQLFVNPFYWEKTQHGLSKVTQQEVQDLA</sequence>
<dbReference type="InterPro" id="IPR029044">
    <property type="entry name" value="Nucleotide-diphossugar_trans"/>
</dbReference>
<accession>A0ABY0IF38</accession>
<keyword evidence="7" id="KW-1185">Reference proteome</keyword>
<protein>
    <submittedName>
        <fullName evidence="6">Glycosyltransferase</fullName>
    </submittedName>
</protein>
<dbReference type="PANTHER" id="PTHR43630">
    <property type="entry name" value="POLY-BETA-1,6-N-ACETYL-D-GLUCOSAMINE SYNTHASE"/>
    <property type="match status" value="1"/>
</dbReference>
<dbReference type="Pfam" id="PF13632">
    <property type="entry name" value="Glyco_trans_2_3"/>
    <property type="match status" value="1"/>
</dbReference>
<name>A0ABY0IF38_9BACT</name>
<dbReference type="Gene3D" id="3.90.550.10">
    <property type="entry name" value="Spore Coat Polysaccharide Biosynthesis Protein SpsA, Chain A"/>
    <property type="match status" value="1"/>
</dbReference>
<dbReference type="SUPFAM" id="SSF160246">
    <property type="entry name" value="EspE N-terminal domain-like"/>
    <property type="match status" value="1"/>
</dbReference>
<evidence type="ECO:0000256" key="4">
    <source>
        <dbReference type="SAM" id="Phobius"/>
    </source>
</evidence>
<organism evidence="6 7">
    <name type="scientific">Halobacteriovorax vibrionivorans</name>
    <dbReference type="NCBI Taxonomy" id="2152716"/>
    <lineage>
        <taxon>Bacteria</taxon>
        <taxon>Pseudomonadati</taxon>
        <taxon>Bdellovibrionota</taxon>
        <taxon>Bacteriovoracia</taxon>
        <taxon>Bacteriovoracales</taxon>
        <taxon>Halobacteriovoraceae</taxon>
        <taxon>Halobacteriovorax</taxon>
    </lineage>
</organism>